<comment type="function">
    <text evidence="11">Binds preferentially double-stranded telomeric repeats, but may also bind to the single telomeric strand.</text>
</comment>
<dbReference type="GO" id="GO:0006334">
    <property type="term" value="P:nucleosome assembly"/>
    <property type="evidence" value="ECO:0007669"/>
    <property type="project" value="InterPro"/>
</dbReference>
<keyword evidence="4" id="KW-0158">Chromosome</keyword>
<evidence type="ECO:0000256" key="4">
    <source>
        <dbReference type="ARBA" id="ARBA00022454"/>
    </source>
</evidence>
<dbReference type="GO" id="GO:0005730">
    <property type="term" value="C:nucleolus"/>
    <property type="evidence" value="ECO:0007669"/>
    <property type="project" value="UniProtKB-SubCell"/>
</dbReference>
<dbReference type="CDD" id="cd11660">
    <property type="entry name" value="SANT_TRF"/>
    <property type="match status" value="1"/>
</dbReference>
<dbReference type="SUPFAM" id="SSF46785">
    <property type="entry name" value="Winged helix' DNA-binding domain"/>
    <property type="match status" value="1"/>
</dbReference>
<evidence type="ECO:0000256" key="6">
    <source>
        <dbReference type="ARBA" id="ARBA00023015"/>
    </source>
</evidence>
<evidence type="ECO:0000256" key="3">
    <source>
        <dbReference type="ARBA" id="ARBA00011414"/>
    </source>
</evidence>
<accession>A0A921UN26</accession>
<dbReference type="InterPro" id="IPR017930">
    <property type="entry name" value="Myb_dom"/>
</dbReference>
<dbReference type="GO" id="GO:0003691">
    <property type="term" value="F:double-stranded telomeric DNA binding"/>
    <property type="evidence" value="ECO:0007669"/>
    <property type="project" value="InterPro"/>
</dbReference>
<evidence type="ECO:0000256" key="8">
    <source>
        <dbReference type="ARBA" id="ARBA00023125"/>
    </source>
</evidence>
<dbReference type="InterPro" id="IPR001005">
    <property type="entry name" value="SANT/Myb"/>
</dbReference>
<dbReference type="SUPFAM" id="SSF46689">
    <property type="entry name" value="Homeodomain-like"/>
    <property type="match status" value="1"/>
</dbReference>
<evidence type="ECO:0000256" key="7">
    <source>
        <dbReference type="ARBA" id="ARBA00023054"/>
    </source>
</evidence>
<dbReference type="EMBL" id="CM027682">
    <property type="protein sequence ID" value="KAG0538258.1"/>
    <property type="molecule type" value="Genomic_DNA"/>
</dbReference>
<evidence type="ECO:0000256" key="2">
    <source>
        <dbReference type="ARBA" id="ARBA00004604"/>
    </source>
</evidence>
<reference evidence="16" key="2">
    <citation type="submission" date="2020-10" db="EMBL/GenBank/DDBJ databases">
        <authorList>
            <person name="Cooper E.A."/>
            <person name="Brenton Z.W."/>
            <person name="Flinn B.S."/>
            <person name="Jenkins J."/>
            <person name="Shu S."/>
            <person name="Flowers D."/>
            <person name="Luo F."/>
            <person name="Wang Y."/>
            <person name="Xia P."/>
            <person name="Barry K."/>
            <person name="Daum C."/>
            <person name="Lipzen A."/>
            <person name="Yoshinaga Y."/>
            <person name="Schmutz J."/>
            <person name="Saski C."/>
            <person name="Vermerris W."/>
            <person name="Kresovich S."/>
        </authorList>
    </citation>
    <scope>NUCLEOTIDE SEQUENCE</scope>
</reference>
<comment type="subcellular location">
    <subcellularLocation>
        <location evidence="1">Chromosome</location>
        <location evidence="1">Telomere</location>
    </subcellularLocation>
    <subcellularLocation>
        <location evidence="2">Nucleus</location>
        <location evidence="2">Nucleolus</location>
    </subcellularLocation>
</comment>
<dbReference type="Gene3D" id="1.10.10.60">
    <property type="entry name" value="Homeodomain-like"/>
    <property type="match status" value="1"/>
</dbReference>
<dbReference type="InterPro" id="IPR044597">
    <property type="entry name" value="SMH1-6"/>
</dbReference>
<dbReference type="SMART" id="SM00717">
    <property type="entry name" value="SANT"/>
    <property type="match status" value="1"/>
</dbReference>
<dbReference type="FunFam" id="1.10.10.60:FF:000168">
    <property type="entry name" value="Telomere repeat-binding factor 1"/>
    <property type="match status" value="1"/>
</dbReference>
<evidence type="ECO:0000259" key="13">
    <source>
        <dbReference type="PROSITE" id="PS50090"/>
    </source>
</evidence>
<evidence type="ECO:0000256" key="10">
    <source>
        <dbReference type="ARBA" id="ARBA00023242"/>
    </source>
</evidence>
<dbReference type="FunFam" id="1.10.246.220:FF:000002">
    <property type="entry name" value="Telomere repeat-binding factor 1"/>
    <property type="match status" value="1"/>
</dbReference>
<evidence type="ECO:0000256" key="11">
    <source>
        <dbReference type="ARBA" id="ARBA00058078"/>
    </source>
</evidence>
<feature type="domain" description="HTH myb-type" evidence="14">
    <location>
        <begin position="1"/>
        <end position="61"/>
    </location>
</feature>
<evidence type="ECO:0000256" key="9">
    <source>
        <dbReference type="ARBA" id="ARBA00023163"/>
    </source>
</evidence>
<feature type="domain" description="H15" evidence="15">
    <location>
        <begin position="124"/>
        <end position="192"/>
    </location>
</feature>
<dbReference type="InterPro" id="IPR009057">
    <property type="entry name" value="Homeodomain-like_sf"/>
</dbReference>
<dbReference type="PANTHER" id="PTHR46267">
    <property type="entry name" value="SINGLE MYB HISTONE 4"/>
    <property type="match status" value="1"/>
</dbReference>
<comment type="subunit">
    <text evidence="3">Forms a homodimer and heterodimers.</text>
</comment>
<evidence type="ECO:0000256" key="1">
    <source>
        <dbReference type="ARBA" id="ARBA00004574"/>
    </source>
</evidence>
<feature type="domain" description="Myb-like" evidence="13">
    <location>
        <begin position="5"/>
        <end position="57"/>
    </location>
</feature>
<proteinExistence type="predicted"/>
<sequence>MGAPKQRWTPEEEAALKAGVAKHGPGKWRTILRDSDFSELLRLRSNVDLKDKWRNLSVTAGGYGSREKARMALKKGKRVVPKLTAEPMDVDGKDMDNAHDAVIEAEPLAMALEPLAIEESPDKSVARLDDLILEAIRKLNEPSGSNKAAIATYIEEQYWPPADFQRLLSTKLKSLVNSGKLIKVNQKFRIAQSSPPLGGISTKVYSAEGMNTGKNNAKRLTKPQVVAELEKMKGMTKEEAAAFAAKAVAEAEVAIAEAEEAARVAEAAENDAEAAKAFLDAVTLSMRSRNAASVMLRAC</sequence>
<evidence type="ECO:0000313" key="17">
    <source>
        <dbReference type="Proteomes" id="UP000807115"/>
    </source>
</evidence>
<evidence type="ECO:0000313" key="16">
    <source>
        <dbReference type="EMBL" id="KAG0538258.1"/>
    </source>
</evidence>
<keyword evidence="10" id="KW-0539">Nucleus</keyword>
<dbReference type="Proteomes" id="UP000807115">
    <property type="component" value="Chromosome 3"/>
</dbReference>
<dbReference type="PROSITE" id="PS51294">
    <property type="entry name" value="HTH_MYB"/>
    <property type="match status" value="1"/>
</dbReference>
<dbReference type="PROSITE" id="PS51504">
    <property type="entry name" value="H15"/>
    <property type="match status" value="1"/>
</dbReference>
<keyword evidence="6" id="KW-0805">Transcription regulation</keyword>
<dbReference type="InterPro" id="IPR005818">
    <property type="entry name" value="Histone_H1/H5_H15"/>
</dbReference>
<dbReference type="PROSITE" id="PS50090">
    <property type="entry name" value="MYB_LIKE"/>
    <property type="match status" value="1"/>
</dbReference>
<dbReference type="FunFam" id="1.10.10.10:FF:000937">
    <property type="entry name" value="Telomere repeat-binding factor 1"/>
    <property type="match status" value="1"/>
</dbReference>
<dbReference type="PANTHER" id="PTHR46267:SF2">
    <property type="entry name" value="SINGLE MYB HISTONE 1"/>
    <property type="match status" value="1"/>
</dbReference>
<dbReference type="GO" id="GO:0000786">
    <property type="term" value="C:nucleosome"/>
    <property type="evidence" value="ECO:0007669"/>
    <property type="project" value="InterPro"/>
</dbReference>
<dbReference type="InterPro" id="IPR036390">
    <property type="entry name" value="WH_DNA-bd_sf"/>
</dbReference>
<dbReference type="InterPro" id="IPR036388">
    <property type="entry name" value="WH-like_DNA-bd_sf"/>
</dbReference>
<dbReference type="Pfam" id="PF00538">
    <property type="entry name" value="Linker_histone"/>
    <property type="match status" value="1"/>
</dbReference>
<reference evidence="16" key="1">
    <citation type="journal article" date="2019" name="BMC Genomics">
        <title>A new reference genome for Sorghum bicolor reveals high levels of sequence similarity between sweet and grain genotypes: implications for the genetics of sugar metabolism.</title>
        <authorList>
            <person name="Cooper E.A."/>
            <person name="Brenton Z.W."/>
            <person name="Flinn B.S."/>
            <person name="Jenkins J."/>
            <person name="Shu S."/>
            <person name="Flowers D."/>
            <person name="Luo F."/>
            <person name="Wang Y."/>
            <person name="Xia P."/>
            <person name="Barry K."/>
            <person name="Daum C."/>
            <person name="Lipzen A."/>
            <person name="Yoshinaga Y."/>
            <person name="Schmutz J."/>
            <person name="Saski C."/>
            <person name="Vermerris W."/>
            <person name="Kresovich S."/>
        </authorList>
    </citation>
    <scope>NUCLEOTIDE SEQUENCE</scope>
</reference>
<dbReference type="Gene3D" id="1.10.10.10">
    <property type="entry name" value="Winged helix-like DNA-binding domain superfamily/Winged helix DNA-binding domain"/>
    <property type="match status" value="1"/>
</dbReference>
<evidence type="ECO:0000259" key="14">
    <source>
        <dbReference type="PROSITE" id="PS51294"/>
    </source>
</evidence>
<evidence type="ECO:0008006" key="18">
    <source>
        <dbReference type="Google" id="ProtNLM"/>
    </source>
</evidence>
<evidence type="ECO:0000259" key="15">
    <source>
        <dbReference type="PROSITE" id="PS51504"/>
    </source>
</evidence>
<evidence type="ECO:0000256" key="12">
    <source>
        <dbReference type="SAM" id="Coils"/>
    </source>
</evidence>
<dbReference type="Pfam" id="PF00249">
    <property type="entry name" value="Myb_DNA-binding"/>
    <property type="match status" value="1"/>
</dbReference>
<keyword evidence="8" id="KW-0238">DNA-binding</keyword>
<comment type="caution">
    <text evidence="16">The sequence shown here is derived from an EMBL/GenBank/DDBJ whole genome shotgun (WGS) entry which is preliminary data.</text>
</comment>
<evidence type="ECO:0000256" key="5">
    <source>
        <dbReference type="ARBA" id="ARBA00022895"/>
    </source>
</evidence>
<keyword evidence="9" id="KW-0804">Transcription</keyword>
<keyword evidence="7 12" id="KW-0175">Coiled coil</keyword>
<keyword evidence="5" id="KW-0779">Telomere</keyword>
<organism evidence="16 17">
    <name type="scientific">Sorghum bicolor</name>
    <name type="common">Sorghum</name>
    <name type="synonym">Sorghum vulgare</name>
    <dbReference type="NCBI Taxonomy" id="4558"/>
    <lineage>
        <taxon>Eukaryota</taxon>
        <taxon>Viridiplantae</taxon>
        <taxon>Streptophyta</taxon>
        <taxon>Embryophyta</taxon>
        <taxon>Tracheophyta</taxon>
        <taxon>Spermatophyta</taxon>
        <taxon>Magnoliopsida</taxon>
        <taxon>Liliopsida</taxon>
        <taxon>Poales</taxon>
        <taxon>Poaceae</taxon>
        <taxon>PACMAD clade</taxon>
        <taxon>Panicoideae</taxon>
        <taxon>Andropogonodae</taxon>
        <taxon>Andropogoneae</taxon>
        <taxon>Sorghinae</taxon>
        <taxon>Sorghum</taxon>
    </lineage>
</organism>
<feature type="coiled-coil region" evidence="12">
    <location>
        <begin position="241"/>
        <end position="275"/>
    </location>
</feature>
<dbReference type="AlphaFoldDB" id="A0A921UN26"/>
<gene>
    <name evidence="16" type="ORF">BDA96_03G220000</name>
</gene>
<name>A0A921UN26_SORBI</name>
<dbReference type="GO" id="GO:0000781">
    <property type="term" value="C:chromosome, telomeric region"/>
    <property type="evidence" value="ECO:0007669"/>
    <property type="project" value="UniProtKB-SubCell"/>
</dbReference>
<dbReference type="SMART" id="SM00526">
    <property type="entry name" value="H15"/>
    <property type="match status" value="1"/>
</dbReference>
<protein>
    <recommendedName>
        <fullName evidence="18">MYB transcription factor</fullName>
    </recommendedName>
</protein>